<dbReference type="RefSeq" id="WP_349641157.1">
    <property type="nucleotide sequence ID" value="NZ_CAWVOH010000001.1"/>
</dbReference>
<dbReference type="PROSITE" id="PS51273">
    <property type="entry name" value="GATASE_TYPE_1"/>
    <property type="match status" value="1"/>
</dbReference>
<keyword evidence="4 10" id="KW-0378">Hydrolase</keyword>
<evidence type="ECO:0000256" key="6">
    <source>
        <dbReference type="ARBA" id="ARBA00023102"/>
    </source>
</evidence>
<comment type="pathway">
    <text evidence="1 10">Amino-acid biosynthesis; L-histidine biosynthesis; L-histidine from 5-phospho-alpha-D-ribose 1-diphosphate: step 5/9.</text>
</comment>
<dbReference type="PANTHER" id="PTHR42701">
    <property type="entry name" value="IMIDAZOLE GLYCEROL PHOSPHATE SYNTHASE SUBUNIT HISH"/>
    <property type="match status" value="1"/>
</dbReference>
<keyword evidence="3 10" id="KW-0028">Amino-acid biosynthesis</keyword>
<feature type="active site" description="Nucleophile" evidence="10">
    <location>
        <position position="81"/>
    </location>
</feature>
<dbReference type="CDD" id="cd01748">
    <property type="entry name" value="GATase1_IGP_Synthase"/>
    <property type="match status" value="1"/>
</dbReference>
<keyword evidence="13" id="KW-1185">Reference proteome</keyword>
<dbReference type="PANTHER" id="PTHR42701:SF1">
    <property type="entry name" value="IMIDAZOLE GLYCEROL PHOSPHATE SYNTHASE SUBUNIT HISH"/>
    <property type="match status" value="1"/>
</dbReference>
<comment type="subunit">
    <text evidence="2 10">Heterodimer of HisH and HisF.</text>
</comment>
<evidence type="ECO:0000256" key="9">
    <source>
        <dbReference type="ARBA" id="ARBA00049534"/>
    </source>
</evidence>
<sequence length="211" mass="22894">MEEVTIVDYGAGNIANVMKALKAVGLSGRLSDQADEIAQAKALIIPGVGAFNKAMQALNSKNLVQPIRDFADSGRPVLGICLGMQLLFDESSEFGHTQGLGLVPGKVIELPAQPGYRVPQMGWNDNQVQQENPLTQDLKDEATYFVHSYYARTQPENLAASVQFGQVEVPSVVVNKNVFGTQFHPEKSGSIGLQLLKNFKKMVNAYDPSSN</sequence>
<organism evidence="12 13">
    <name type="scientific">Eupransor demetentiae</name>
    <dbReference type="NCBI Taxonomy" id="3109584"/>
    <lineage>
        <taxon>Bacteria</taxon>
        <taxon>Bacillati</taxon>
        <taxon>Bacillota</taxon>
        <taxon>Bacilli</taxon>
        <taxon>Lactobacillales</taxon>
        <taxon>Lactobacillaceae</taxon>
        <taxon>Eupransor</taxon>
    </lineage>
</organism>
<dbReference type="PROSITE" id="PS51274">
    <property type="entry name" value="GATASE_COBBQ"/>
    <property type="match status" value="1"/>
</dbReference>
<keyword evidence="6 10" id="KW-0368">Histidine biosynthesis</keyword>
<evidence type="ECO:0000313" key="13">
    <source>
        <dbReference type="Proteomes" id="UP001314241"/>
    </source>
</evidence>
<dbReference type="InterPro" id="IPR010139">
    <property type="entry name" value="Imidazole-glycPsynth_HisH"/>
</dbReference>
<evidence type="ECO:0000256" key="10">
    <source>
        <dbReference type="HAMAP-Rule" id="MF_00278"/>
    </source>
</evidence>
<gene>
    <name evidence="10" type="primary">hisH</name>
    <name evidence="12" type="ORF">R54876_GBNLAHCA_00153</name>
</gene>
<feature type="domain" description="Glutamine amidotransferase" evidence="11">
    <location>
        <begin position="6"/>
        <end position="199"/>
    </location>
</feature>
<keyword evidence="7 10" id="KW-0456">Lyase</keyword>
<comment type="function">
    <text evidence="10">IGPS catalyzes the conversion of PRFAR and glutamine to IGP, AICAR and glutamate. The HisH subunit catalyzes the hydrolysis of glutamine to glutamate and ammonia as part of the synthesis of IGP and AICAR. The resulting ammonia molecule is channeled to the active site of HisF.</text>
</comment>
<feature type="active site" evidence="10">
    <location>
        <position position="186"/>
    </location>
</feature>
<dbReference type="Gene3D" id="3.40.50.880">
    <property type="match status" value="1"/>
</dbReference>
<dbReference type="InterPro" id="IPR029062">
    <property type="entry name" value="Class_I_gatase-like"/>
</dbReference>
<dbReference type="Proteomes" id="UP001314241">
    <property type="component" value="Unassembled WGS sequence"/>
</dbReference>
<dbReference type="InterPro" id="IPR017926">
    <property type="entry name" value="GATASE"/>
</dbReference>
<accession>A0ABM9N384</accession>
<evidence type="ECO:0000256" key="5">
    <source>
        <dbReference type="ARBA" id="ARBA00022962"/>
    </source>
</evidence>
<evidence type="ECO:0000256" key="2">
    <source>
        <dbReference type="ARBA" id="ARBA00011152"/>
    </source>
</evidence>
<dbReference type="Pfam" id="PF00117">
    <property type="entry name" value="GATase"/>
    <property type="match status" value="1"/>
</dbReference>
<proteinExistence type="inferred from homology"/>
<comment type="subcellular location">
    <subcellularLocation>
        <location evidence="10">Cytoplasm</location>
    </subcellularLocation>
</comment>
<keyword evidence="5 10" id="KW-0315">Glutamine amidotransferase</keyword>
<comment type="catalytic activity">
    <reaction evidence="8 10">
        <text>5-[(5-phospho-1-deoxy-D-ribulos-1-ylimino)methylamino]-1-(5-phospho-beta-D-ribosyl)imidazole-4-carboxamide + L-glutamine = D-erythro-1-(imidazol-4-yl)glycerol 3-phosphate + 5-amino-1-(5-phospho-beta-D-ribosyl)imidazole-4-carboxamide + L-glutamate + H(+)</text>
        <dbReference type="Rhea" id="RHEA:24793"/>
        <dbReference type="ChEBI" id="CHEBI:15378"/>
        <dbReference type="ChEBI" id="CHEBI:29985"/>
        <dbReference type="ChEBI" id="CHEBI:58278"/>
        <dbReference type="ChEBI" id="CHEBI:58359"/>
        <dbReference type="ChEBI" id="CHEBI:58475"/>
        <dbReference type="ChEBI" id="CHEBI:58525"/>
        <dbReference type="EC" id="4.3.2.10"/>
    </reaction>
</comment>
<reference evidence="12 13" key="1">
    <citation type="submission" date="2024-01" db="EMBL/GenBank/DDBJ databases">
        <authorList>
            <person name="Botero Cardona J."/>
        </authorList>
    </citation>
    <scope>NUCLEOTIDE SEQUENCE [LARGE SCALE GENOMIC DNA]</scope>
    <source>
        <strain evidence="12 13">LMG 33000</strain>
    </source>
</reference>
<dbReference type="SUPFAM" id="SSF52317">
    <property type="entry name" value="Class I glutamine amidotransferase-like"/>
    <property type="match status" value="1"/>
</dbReference>
<name>A0ABM9N384_9LACO</name>
<comment type="catalytic activity">
    <reaction evidence="9 10">
        <text>L-glutamine + H2O = L-glutamate + NH4(+)</text>
        <dbReference type="Rhea" id="RHEA:15889"/>
        <dbReference type="ChEBI" id="CHEBI:15377"/>
        <dbReference type="ChEBI" id="CHEBI:28938"/>
        <dbReference type="ChEBI" id="CHEBI:29985"/>
        <dbReference type="ChEBI" id="CHEBI:58359"/>
        <dbReference type="EC" id="3.5.1.2"/>
    </reaction>
</comment>
<evidence type="ECO:0000256" key="3">
    <source>
        <dbReference type="ARBA" id="ARBA00022605"/>
    </source>
</evidence>
<evidence type="ECO:0000256" key="7">
    <source>
        <dbReference type="ARBA" id="ARBA00023239"/>
    </source>
</evidence>
<dbReference type="NCBIfam" id="TIGR01855">
    <property type="entry name" value="IMP_synth_hisH"/>
    <property type="match status" value="1"/>
</dbReference>
<keyword evidence="10" id="KW-0963">Cytoplasm</keyword>
<evidence type="ECO:0000256" key="1">
    <source>
        <dbReference type="ARBA" id="ARBA00005091"/>
    </source>
</evidence>
<evidence type="ECO:0000313" key="12">
    <source>
        <dbReference type="EMBL" id="CAK8053596.1"/>
    </source>
</evidence>
<protein>
    <recommendedName>
        <fullName evidence="10">Imidazole glycerol phosphate synthase subunit HisH</fullName>
        <ecNumber evidence="10">4.3.2.10</ecNumber>
    </recommendedName>
    <alternativeName>
        <fullName evidence="10">IGP synthase glutaminase subunit</fullName>
        <ecNumber evidence="10">3.5.1.2</ecNumber>
    </alternativeName>
    <alternativeName>
        <fullName evidence="10">IGP synthase subunit HisH</fullName>
    </alternativeName>
    <alternativeName>
        <fullName evidence="10">ImGP synthase subunit HisH</fullName>
        <shortName evidence="10">IGPS subunit HisH</shortName>
    </alternativeName>
</protein>
<feature type="active site" evidence="10">
    <location>
        <position position="184"/>
    </location>
</feature>
<evidence type="ECO:0000256" key="4">
    <source>
        <dbReference type="ARBA" id="ARBA00022801"/>
    </source>
</evidence>
<dbReference type="PIRSF" id="PIRSF000495">
    <property type="entry name" value="Amidotransf_hisH"/>
    <property type="match status" value="1"/>
</dbReference>
<dbReference type="EC" id="4.3.2.10" evidence="10"/>
<evidence type="ECO:0000256" key="8">
    <source>
        <dbReference type="ARBA" id="ARBA00047838"/>
    </source>
</evidence>
<comment type="caution">
    <text evidence="12">The sequence shown here is derived from an EMBL/GenBank/DDBJ whole genome shotgun (WGS) entry which is preliminary data.</text>
</comment>
<dbReference type="EC" id="3.5.1.2" evidence="10"/>
<dbReference type="SMART" id="SM01211">
    <property type="entry name" value="GATase_5"/>
    <property type="match status" value="1"/>
</dbReference>
<dbReference type="EMBL" id="CAWVOH010000001">
    <property type="protein sequence ID" value="CAK8053596.1"/>
    <property type="molecule type" value="Genomic_DNA"/>
</dbReference>
<dbReference type="HAMAP" id="MF_00278">
    <property type="entry name" value="HisH"/>
    <property type="match status" value="1"/>
</dbReference>
<evidence type="ECO:0000259" key="11">
    <source>
        <dbReference type="Pfam" id="PF00117"/>
    </source>
</evidence>